<dbReference type="Gene3D" id="2.60.40.10">
    <property type="entry name" value="Immunoglobulins"/>
    <property type="match status" value="2"/>
</dbReference>
<feature type="domain" description="Fibronectin type-III" evidence="7">
    <location>
        <begin position="354"/>
        <end position="442"/>
    </location>
</feature>
<name>A0AAU8MWY8_9GAMM</name>
<proteinExistence type="inferred from homology"/>
<dbReference type="InterPro" id="IPR003961">
    <property type="entry name" value="FN3_dom"/>
</dbReference>
<dbReference type="GO" id="GO:0008843">
    <property type="term" value="F:endochitinase activity"/>
    <property type="evidence" value="ECO:0007669"/>
    <property type="project" value="UniProtKB-EC"/>
</dbReference>
<reference evidence="9" key="1">
    <citation type="submission" date="2024-06" db="EMBL/GenBank/DDBJ databases">
        <authorList>
            <person name="Li S."/>
        </authorList>
    </citation>
    <scope>NUCLEOTIDE SEQUENCE</scope>
    <source>
        <strain evidence="9">SR10</strain>
    </source>
</reference>
<dbReference type="SMART" id="SM00636">
    <property type="entry name" value="Glyco_18"/>
    <property type="match status" value="1"/>
</dbReference>
<dbReference type="SUPFAM" id="SSF51055">
    <property type="entry name" value="Carbohydrate binding domain"/>
    <property type="match status" value="1"/>
</dbReference>
<dbReference type="EC" id="3.2.1.14" evidence="2"/>
<evidence type="ECO:0000256" key="1">
    <source>
        <dbReference type="ARBA" id="ARBA00009121"/>
    </source>
</evidence>
<keyword evidence="3 6" id="KW-0378">Hydrolase</keyword>
<dbReference type="GO" id="GO:0008061">
    <property type="term" value="F:chitin binding"/>
    <property type="evidence" value="ECO:0007669"/>
    <property type="project" value="InterPro"/>
</dbReference>
<dbReference type="CDD" id="cd02871">
    <property type="entry name" value="GH18_chitinase_D-like"/>
    <property type="match status" value="1"/>
</dbReference>
<dbReference type="InterPro" id="IPR036116">
    <property type="entry name" value="FN3_sf"/>
</dbReference>
<dbReference type="SUPFAM" id="SSF51445">
    <property type="entry name" value="(Trans)glycosidases"/>
    <property type="match status" value="1"/>
</dbReference>
<comment type="similarity">
    <text evidence="1">Belongs to the glycosyl hydrolase 18 family. Chitinase class II subfamily.</text>
</comment>
<feature type="domain" description="GH18" evidence="8">
    <location>
        <begin position="451"/>
        <end position="764"/>
    </location>
</feature>
<evidence type="ECO:0000256" key="6">
    <source>
        <dbReference type="RuleBase" id="RU000489"/>
    </source>
</evidence>
<dbReference type="Gene3D" id="2.10.10.20">
    <property type="entry name" value="Carbohydrate-binding module superfamily 5/12"/>
    <property type="match status" value="1"/>
</dbReference>
<dbReference type="InterPro" id="IPR036573">
    <property type="entry name" value="CBM_sf_5/12"/>
</dbReference>
<dbReference type="SMART" id="SM00495">
    <property type="entry name" value="ChtBD3"/>
    <property type="match status" value="1"/>
</dbReference>
<dbReference type="InterPro" id="IPR001579">
    <property type="entry name" value="Glyco_hydro_18_chit_AS"/>
</dbReference>
<dbReference type="InterPro" id="IPR011583">
    <property type="entry name" value="Chitinase_II/V-like_cat"/>
</dbReference>
<dbReference type="GO" id="GO:0030246">
    <property type="term" value="F:carbohydrate binding"/>
    <property type="evidence" value="ECO:0007669"/>
    <property type="project" value="InterPro"/>
</dbReference>
<dbReference type="SMART" id="SM00060">
    <property type="entry name" value="FN3"/>
    <property type="match status" value="1"/>
</dbReference>
<evidence type="ECO:0000259" key="8">
    <source>
        <dbReference type="PROSITE" id="PS51910"/>
    </source>
</evidence>
<evidence type="ECO:0000259" key="7">
    <source>
        <dbReference type="PROSITE" id="PS50853"/>
    </source>
</evidence>
<dbReference type="InterPro" id="IPR035986">
    <property type="entry name" value="PKD_dom_sf"/>
</dbReference>
<keyword evidence="5 6" id="KW-0326">Glycosidase</keyword>
<dbReference type="Pfam" id="PF17957">
    <property type="entry name" value="Big_7"/>
    <property type="match status" value="1"/>
</dbReference>
<dbReference type="PROSITE" id="PS50853">
    <property type="entry name" value="FN3"/>
    <property type="match status" value="1"/>
</dbReference>
<dbReference type="InterPro" id="IPR017853">
    <property type="entry name" value="GH"/>
</dbReference>
<gene>
    <name evidence="9" type="ORF">ABU614_08750</name>
</gene>
<dbReference type="GO" id="GO:0005975">
    <property type="term" value="P:carbohydrate metabolic process"/>
    <property type="evidence" value="ECO:0007669"/>
    <property type="project" value="InterPro"/>
</dbReference>
<dbReference type="GO" id="GO:0005576">
    <property type="term" value="C:extracellular region"/>
    <property type="evidence" value="ECO:0007669"/>
    <property type="project" value="InterPro"/>
</dbReference>
<dbReference type="EMBL" id="CP159925">
    <property type="protein sequence ID" value="XCO76857.1"/>
    <property type="molecule type" value="Genomic_DNA"/>
</dbReference>
<keyword evidence="4" id="KW-0119">Carbohydrate metabolism</keyword>
<dbReference type="Pfam" id="PF00704">
    <property type="entry name" value="Glyco_hydro_18"/>
    <property type="match status" value="1"/>
</dbReference>
<dbReference type="SUPFAM" id="SSF49299">
    <property type="entry name" value="PKD domain"/>
    <property type="match status" value="1"/>
</dbReference>
<evidence type="ECO:0000256" key="4">
    <source>
        <dbReference type="ARBA" id="ARBA00023277"/>
    </source>
</evidence>
<evidence type="ECO:0000256" key="3">
    <source>
        <dbReference type="ARBA" id="ARBA00022801"/>
    </source>
</evidence>
<dbReference type="Gene3D" id="3.20.20.80">
    <property type="entry name" value="Glycosidases"/>
    <property type="match status" value="1"/>
</dbReference>
<accession>A0AAU8MWY8</accession>
<dbReference type="PROSITE" id="PS51910">
    <property type="entry name" value="GH18_2"/>
    <property type="match status" value="1"/>
</dbReference>
<dbReference type="SUPFAM" id="SSF49265">
    <property type="entry name" value="Fibronectin type III"/>
    <property type="match status" value="1"/>
</dbReference>
<evidence type="ECO:0000256" key="5">
    <source>
        <dbReference type="ARBA" id="ARBA00023295"/>
    </source>
</evidence>
<protein>
    <recommendedName>
        <fullName evidence="2">chitinase</fullName>
        <ecNumber evidence="2">3.2.1.14</ecNumber>
    </recommendedName>
</protein>
<organism evidence="9">
    <name type="scientific">Lysobacter firmicutimachus</name>
    <dbReference type="NCBI Taxonomy" id="1792846"/>
    <lineage>
        <taxon>Bacteria</taxon>
        <taxon>Pseudomonadati</taxon>
        <taxon>Pseudomonadota</taxon>
        <taxon>Gammaproteobacteria</taxon>
        <taxon>Lysobacterales</taxon>
        <taxon>Lysobacteraceae</taxon>
        <taxon>Lysobacter</taxon>
    </lineage>
</organism>
<evidence type="ECO:0000313" key="9">
    <source>
        <dbReference type="EMBL" id="XCO76857.1"/>
    </source>
</evidence>
<dbReference type="InterPro" id="IPR001223">
    <property type="entry name" value="Glyco_hydro18_cat"/>
</dbReference>
<dbReference type="RefSeq" id="WP_363800119.1">
    <property type="nucleotide sequence ID" value="NZ_CP159925.1"/>
</dbReference>
<dbReference type="PROSITE" id="PS01095">
    <property type="entry name" value="GH18_1"/>
    <property type="match status" value="1"/>
</dbReference>
<dbReference type="CDD" id="cd00063">
    <property type="entry name" value="FN3"/>
    <property type="match status" value="1"/>
</dbReference>
<dbReference type="Pfam" id="PF00041">
    <property type="entry name" value="fn3"/>
    <property type="match status" value="1"/>
</dbReference>
<dbReference type="InterPro" id="IPR013783">
    <property type="entry name" value="Ig-like_fold"/>
</dbReference>
<sequence length="765" mass="80184">MLAADYSIRVSRLLELILIKVCGDRSTLQTVHGRRLSWCPHHSAVLRRISAGSASGRHSRLSDARDGCRRMPAPMQDRILRGVTIAAFIGRGQLDRPVVAHHSRRRPIALHMHAAHCADQQLTAQLPSLFSGGNSRAAAGLPRVARKGRRFRARLLPYPPGTWRTHRMSIRLTGFLLSGFLLASGLSPAQAQNVSCTGIAEWNASTIYNAGSKLVYQGRLYQATTSIWNTPPTHCPSCGYYQDLGVCSAGGNQPPTVALTAPANGATFAAGANITVTADAADANGTVAQVQFFRGATSLGIDTTSPYSATWTNATAGSYAITAVATDNAGAATTSAAANITVNTATPDTIAPSVPTGLAATSVSPNSINLSWNASTDNAGGSGVAGYDVYRNGTLIGSPAGTTFSSTGLAASTAYTFRVRARDNAGNASAQGTQIIATTSAGGGDNTLPRHALVGYWHNFTNPSGPTLPISQVSNDFDVIVVAFGDDAGNGAVSFTVDPGAGTEAQFRADVAAARARGKKVVLSLGGQNGTVTLNNATQVANFVDSMEDLIRYYGFDGVDIDLESGAGVYHGAAVQANLVTAIKQLSTRIGPSFYLSMAPEHPYVQGGFAAYSGIWGAYLPIIDGLRQELDLIHVQYYNNGALYSPYSTSGLPEGSVDMLVGASLMLIEGFRTNNGTGVVFNGLRPDQVALGLPSGPSSANSGQASSTTIANALNCLTRLQSCGAIRPQQAYPTFRGVMTWSINWDRRDGFIFSRPVRATLNTLP</sequence>
<dbReference type="PANTHER" id="PTHR45708:SF49">
    <property type="entry name" value="ENDOCHITINASE"/>
    <property type="match status" value="1"/>
</dbReference>
<dbReference type="InterPro" id="IPR050542">
    <property type="entry name" value="Glycosyl_Hydrlase18_Chitinase"/>
</dbReference>
<evidence type="ECO:0000256" key="2">
    <source>
        <dbReference type="ARBA" id="ARBA00012729"/>
    </source>
</evidence>
<dbReference type="PANTHER" id="PTHR45708">
    <property type="entry name" value="ENDOCHITINASE"/>
    <property type="match status" value="1"/>
</dbReference>
<dbReference type="InterPro" id="IPR003610">
    <property type="entry name" value="CBM5/12"/>
</dbReference>
<dbReference type="CDD" id="cd12214">
    <property type="entry name" value="ChiA1_BD"/>
    <property type="match status" value="1"/>
</dbReference>
<dbReference type="AlphaFoldDB" id="A0AAU8MWY8"/>